<dbReference type="STRING" id="743722.Sph21_0855"/>
<feature type="domain" description="HTH LytTR-type" evidence="3">
    <location>
        <begin position="136"/>
        <end position="236"/>
    </location>
</feature>
<dbReference type="PANTHER" id="PTHR37299">
    <property type="entry name" value="TRANSCRIPTIONAL REGULATOR-RELATED"/>
    <property type="match status" value="1"/>
</dbReference>
<dbReference type="Pfam" id="PF04397">
    <property type="entry name" value="LytTR"/>
    <property type="match status" value="1"/>
</dbReference>
<dbReference type="SUPFAM" id="SSF52172">
    <property type="entry name" value="CheY-like"/>
    <property type="match status" value="1"/>
</dbReference>
<protein>
    <submittedName>
        <fullName evidence="4">Two component transcriptional regulator, LytTR family</fullName>
    </submittedName>
</protein>
<dbReference type="Gene3D" id="2.40.50.1020">
    <property type="entry name" value="LytTr DNA-binding domain"/>
    <property type="match status" value="1"/>
</dbReference>
<dbReference type="EMBL" id="CP002584">
    <property type="protein sequence ID" value="ADZ77430.1"/>
    <property type="molecule type" value="Genomic_DNA"/>
</dbReference>
<dbReference type="InterPro" id="IPR001789">
    <property type="entry name" value="Sig_transdc_resp-reg_receiver"/>
</dbReference>
<dbReference type="InterPro" id="IPR011006">
    <property type="entry name" value="CheY-like_superfamily"/>
</dbReference>
<reference evidence="4" key="1">
    <citation type="submission" date="2011-03" db="EMBL/GenBank/DDBJ databases">
        <title>Complete sequence of Sphingobacterium sp. 21.</title>
        <authorList>
            <consortium name="US DOE Joint Genome Institute"/>
            <person name="Lucas S."/>
            <person name="Copeland A."/>
            <person name="Lapidus A."/>
            <person name="Cheng J.-F."/>
            <person name="Goodwin L."/>
            <person name="Pitluck S."/>
            <person name="Davenport K."/>
            <person name="Detter J.C."/>
            <person name="Han C."/>
            <person name="Tapia R."/>
            <person name="Land M."/>
            <person name="Hauser L."/>
            <person name="Kyrpides N."/>
            <person name="Ivanova N."/>
            <person name="Ovchinnikova G."/>
            <person name="Pagani I."/>
            <person name="Siebers A.K."/>
            <person name="Allgaier M."/>
            <person name="Thelen M.P."/>
            <person name="Hugenholtz P."/>
            <person name="Woyke T."/>
        </authorList>
    </citation>
    <scope>NUCLEOTIDE SEQUENCE</scope>
    <source>
        <strain evidence="4">21</strain>
    </source>
</reference>
<dbReference type="PROSITE" id="PS50930">
    <property type="entry name" value="HTH_LYTTR"/>
    <property type="match status" value="1"/>
</dbReference>
<evidence type="ECO:0000256" key="1">
    <source>
        <dbReference type="PROSITE-ProRule" id="PRU00169"/>
    </source>
</evidence>
<evidence type="ECO:0000259" key="2">
    <source>
        <dbReference type="PROSITE" id="PS50110"/>
    </source>
</evidence>
<dbReference type="GO" id="GO:0003677">
    <property type="term" value="F:DNA binding"/>
    <property type="evidence" value="ECO:0007669"/>
    <property type="project" value="InterPro"/>
</dbReference>
<dbReference type="PROSITE" id="PS50110">
    <property type="entry name" value="RESPONSE_REGULATORY"/>
    <property type="match status" value="1"/>
</dbReference>
<feature type="domain" description="Response regulatory" evidence="2">
    <location>
        <begin position="4"/>
        <end position="117"/>
    </location>
</feature>
<dbReference type="InterPro" id="IPR046947">
    <property type="entry name" value="LytR-like"/>
</dbReference>
<keyword evidence="1" id="KW-0597">Phosphoprotein</keyword>
<evidence type="ECO:0000259" key="3">
    <source>
        <dbReference type="PROSITE" id="PS50930"/>
    </source>
</evidence>
<organism evidence="4">
    <name type="scientific">Sphingobacterium sp. (strain 21)</name>
    <dbReference type="NCBI Taxonomy" id="743722"/>
    <lineage>
        <taxon>Bacteria</taxon>
        <taxon>Pseudomonadati</taxon>
        <taxon>Bacteroidota</taxon>
        <taxon>Sphingobacteriia</taxon>
        <taxon>Sphingobacteriales</taxon>
        <taxon>Sphingobacteriaceae</taxon>
        <taxon>Sphingobacterium</taxon>
    </lineage>
</organism>
<dbReference type="OrthoDB" id="9787344at2"/>
<dbReference type="PATRIC" id="fig|743722.3.peg.916"/>
<proteinExistence type="predicted"/>
<sequence>MSYTCFIIDDEQHAIDVLTDYIGDTPGLTLIGTETNPVKALNLISSGEVNPAITFLDIDLPKLSGIKLNELIKDKTRVIFTTAFKDYAVEAFDVNALDFLLKPIEYNRFLQSIDKVYASTKSEEKNSRGQEKYLFFHVDNKKNIIKLNIDEIIKVEGLSNYVKISTTTGKDHIVYISMKELLNKLPERDFIRSHKSHIINFKYIDAINGNIVKMKGDINVPIGYLYKKELLARITNFS</sequence>
<accession>F4CBI2</accession>
<dbReference type="SMART" id="SM00850">
    <property type="entry name" value="LytTR"/>
    <property type="match status" value="1"/>
</dbReference>
<gene>
    <name evidence="4" type="ordered locus">Sph21_0855</name>
</gene>
<evidence type="ECO:0000313" key="4">
    <source>
        <dbReference type="EMBL" id="ADZ77430.1"/>
    </source>
</evidence>
<dbReference type="KEGG" id="shg:Sph21_0855"/>
<dbReference type="HOGENOM" id="CLU_000445_14_1_10"/>
<dbReference type="InterPro" id="IPR007492">
    <property type="entry name" value="LytTR_DNA-bd_dom"/>
</dbReference>
<name>F4CBI2_SPHS2</name>
<dbReference type="GO" id="GO:0000156">
    <property type="term" value="F:phosphorelay response regulator activity"/>
    <property type="evidence" value="ECO:0007669"/>
    <property type="project" value="InterPro"/>
</dbReference>
<dbReference type="Pfam" id="PF00072">
    <property type="entry name" value="Response_reg"/>
    <property type="match status" value="1"/>
</dbReference>
<dbReference type="PANTHER" id="PTHR37299:SF1">
    <property type="entry name" value="STAGE 0 SPORULATION PROTEIN A HOMOLOG"/>
    <property type="match status" value="1"/>
</dbReference>
<feature type="modified residue" description="4-aspartylphosphate" evidence="1">
    <location>
        <position position="57"/>
    </location>
</feature>
<dbReference type="Gene3D" id="3.40.50.2300">
    <property type="match status" value="1"/>
</dbReference>
<dbReference type="SMART" id="SM00448">
    <property type="entry name" value="REC"/>
    <property type="match status" value="1"/>
</dbReference>
<dbReference type="eggNOG" id="COG3279">
    <property type="taxonomic scope" value="Bacteria"/>
</dbReference>
<dbReference type="AlphaFoldDB" id="F4CBI2"/>